<evidence type="ECO:0000256" key="1">
    <source>
        <dbReference type="ARBA" id="ARBA00001971"/>
    </source>
</evidence>
<organism evidence="9 10">
    <name type="scientific">Fusarium culmorum</name>
    <dbReference type="NCBI Taxonomy" id="5516"/>
    <lineage>
        <taxon>Eukaryota</taxon>
        <taxon>Fungi</taxon>
        <taxon>Dikarya</taxon>
        <taxon>Ascomycota</taxon>
        <taxon>Pezizomycotina</taxon>
        <taxon>Sordariomycetes</taxon>
        <taxon>Hypocreomycetidae</taxon>
        <taxon>Hypocreales</taxon>
        <taxon>Nectriaceae</taxon>
        <taxon>Fusarium</taxon>
    </lineage>
</organism>
<dbReference type="EMBL" id="PVEM01000006">
    <property type="protein sequence ID" value="PTD08411.1"/>
    <property type="molecule type" value="Genomic_DNA"/>
</dbReference>
<protein>
    <submittedName>
        <fullName evidence="9">Cytochrome P450 monooxygenase mpaDE</fullName>
    </submittedName>
</protein>
<keyword evidence="7" id="KW-0560">Oxidoreductase</keyword>
<evidence type="ECO:0000256" key="3">
    <source>
        <dbReference type="ARBA" id="ARBA00022617"/>
    </source>
</evidence>
<dbReference type="InterPro" id="IPR002401">
    <property type="entry name" value="Cyt_P450_E_grp-I"/>
</dbReference>
<comment type="cofactor">
    <cofactor evidence="1 6">
        <name>heme</name>
        <dbReference type="ChEBI" id="CHEBI:30413"/>
    </cofactor>
</comment>
<evidence type="ECO:0000313" key="9">
    <source>
        <dbReference type="EMBL" id="PTD08411.1"/>
    </source>
</evidence>
<gene>
    <name evidence="9" type="ORF">FCULG_00005386</name>
</gene>
<dbReference type="Proteomes" id="UP000241587">
    <property type="component" value="Unassembled WGS sequence"/>
</dbReference>
<keyword evidence="4 6" id="KW-0479">Metal-binding</keyword>
<dbReference type="PROSITE" id="PS00086">
    <property type="entry name" value="CYTOCHROME_P450"/>
    <property type="match status" value="1"/>
</dbReference>
<dbReference type="SUPFAM" id="SSF48264">
    <property type="entry name" value="Cytochrome P450"/>
    <property type="match status" value="1"/>
</dbReference>
<proteinExistence type="inferred from homology"/>
<keyword evidence="8" id="KW-0472">Membrane</keyword>
<evidence type="ECO:0000256" key="8">
    <source>
        <dbReference type="SAM" id="Phobius"/>
    </source>
</evidence>
<sequence>MSKHTLYETSILESARNIFSLVSPSIFLLLVVPASTLSLWTLASYFTSPLKKYPGPFLAKFTRLWYMYQASTGDSHLVLERLHKRYGPIVRITPDIIDVDIPEIIKTIFNTKGDWLKTPFYHGSSALVNGHIVLNTFSQTDPVKHKKGRQPIAKLYSSAGVATLEPHMNKVINQLCDELEKRFTGHNAGQVCNLGQWILFYAWDVVGAITFSQPIGYLKKGKDFDGTLKNADKAMDYFTVVGTMPFLDRIFDKNPIFHMGPPGFNTSTEISVKHLIDRYQGNDKENHDPAHPDFLDKFIEIKNSKPDEADDAQIISWLMVNMIAGADTTAITIRSVLYFSLKHPRVWKRLTEEILQAGFQQVPAYKDVKSLPYADAVCREALRMLPGVAMTMERFVPKEGFVLPNGDFLPGGTIVGMNPYIVARNKSVYGEDADDFRPERWLCSGDETEEQYQSRVLTMNQADLSFGGGSRICIGKHIGLFQTYKVIAILLTRFEIELADPNKEWKVTNSWFPRQEGLEVRVRKRTGSRLPKSSY</sequence>
<dbReference type="InterPro" id="IPR036396">
    <property type="entry name" value="Cyt_P450_sf"/>
</dbReference>
<comment type="similarity">
    <text evidence="2 7">Belongs to the cytochrome P450 family.</text>
</comment>
<dbReference type="GO" id="GO:0020037">
    <property type="term" value="F:heme binding"/>
    <property type="evidence" value="ECO:0007669"/>
    <property type="project" value="InterPro"/>
</dbReference>
<evidence type="ECO:0000256" key="4">
    <source>
        <dbReference type="ARBA" id="ARBA00022723"/>
    </source>
</evidence>
<comment type="caution">
    <text evidence="9">The sequence shown here is derived from an EMBL/GenBank/DDBJ whole genome shotgun (WGS) entry which is preliminary data.</text>
</comment>
<feature type="transmembrane region" description="Helical" evidence="8">
    <location>
        <begin position="21"/>
        <end position="43"/>
    </location>
</feature>
<evidence type="ECO:0000256" key="2">
    <source>
        <dbReference type="ARBA" id="ARBA00010617"/>
    </source>
</evidence>
<keyword evidence="7 9" id="KW-0503">Monooxygenase</keyword>
<dbReference type="GO" id="GO:0016705">
    <property type="term" value="F:oxidoreductase activity, acting on paired donors, with incorporation or reduction of molecular oxygen"/>
    <property type="evidence" value="ECO:0007669"/>
    <property type="project" value="InterPro"/>
</dbReference>
<evidence type="ECO:0000256" key="6">
    <source>
        <dbReference type="PIRSR" id="PIRSR602401-1"/>
    </source>
</evidence>
<dbReference type="OMA" id="MHPGVAM"/>
<accession>A0A2T4GY03</accession>
<keyword evidence="5 6" id="KW-0408">Iron</keyword>
<keyword evidence="3 6" id="KW-0349">Heme</keyword>
<dbReference type="CDD" id="cd11060">
    <property type="entry name" value="CYP57A1-like"/>
    <property type="match status" value="1"/>
</dbReference>
<dbReference type="OrthoDB" id="3934656at2759"/>
<dbReference type="GO" id="GO:0005506">
    <property type="term" value="F:iron ion binding"/>
    <property type="evidence" value="ECO:0007669"/>
    <property type="project" value="InterPro"/>
</dbReference>
<dbReference type="PRINTS" id="PR00463">
    <property type="entry name" value="EP450I"/>
</dbReference>
<reference evidence="9 10" key="1">
    <citation type="submission" date="2018-02" db="EMBL/GenBank/DDBJ databases">
        <title>Fusarium culmorum secondary metabolites in fungal-bacterial-plant interactions.</title>
        <authorList>
            <person name="Schmidt R."/>
        </authorList>
    </citation>
    <scope>NUCLEOTIDE SEQUENCE [LARGE SCALE GENOMIC DNA]</scope>
    <source>
        <strain evidence="9 10">PV</strain>
    </source>
</reference>
<evidence type="ECO:0000313" key="10">
    <source>
        <dbReference type="Proteomes" id="UP000241587"/>
    </source>
</evidence>
<keyword evidence="8" id="KW-0812">Transmembrane</keyword>
<evidence type="ECO:0000256" key="5">
    <source>
        <dbReference type="ARBA" id="ARBA00023004"/>
    </source>
</evidence>
<dbReference type="PANTHER" id="PTHR24305:SF232">
    <property type="entry name" value="P450, PUTATIVE (EUROFUNG)-RELATED"/>
    <property type="match status" value="1"/>
</dbReference>
<feature type="binding site" description="axial binding residue" evidence="6">
    <location>
        <position position="473"/>
    </location>
    <ligand>
        <name>heme</name>
        <dbReference type="ChEBI" id="CHEBI:30413"/>
    </ligand>
    <ligandPart>
        <name>Fe</name>
        <dbReference type="ChEBI" id="CHEBI:18248"/>
    </ligandPart>
</feature>
<keyword evidence="10" id="KW-1185">Reference proteome</keyword>
<dbReference type="Gene3D" id="1.10.630.10">
    <property type="entry name" value="Cytochrome P450"/>
    <property type="match status" value="1"/>
</dbReference>
<dbReference type="Pfam" id="PF00067">
    <property type="entry name" value="p450"/>
    <property type="match status" value="1"/>
</dbReference>
<dbReference type="GO" id="GO:0004497">
    <property type="term" value="F:monooxygenase activity"/>
    <property type="evidence" value="ECO:0007669"/>
    <property type="project" value="UniProtKB-KW"/>
</dbReference>
<dbReference type="InterPro" id="IPR050121">
    <property type="entry name" value="Cytochrome_P450_monoxygenase"/>
</dbReference>
<dbReference type="PRINTS" id="PR00385">
    <property type="entry name" value="P450"/>
</dbReference>
<evidence type="ECO:0000256" key="7">
    <source>
        <dbReference type="RuleBase" id="RU000461"/>
    </source>
</evidence>
<name>A0A2T4GY03_FUSCU</name>
<dbReference type="InterPro" id="IPR001128">
    <property type="entry name" value="Cyt_P450"/>
</dbReference>
<dbReference type="PANTHER" id="PTHR24305">
    <property type="entry name" value="CYTOCHROME P450"/>
    <property type="match status" value="1"/>
</dbReference>
<keyword evidence="8" id="KW-1133">Transmembrane helix</keyword>
<dbReference type="AlphaFoldDB" id="A0A2T4GY03"/>
<dbReference type="InterPro" id="IPR017972">
    <property type="entry name" value="Cyt_P450_CS"/>
</dbReference>